<gene>
    <name evidence="2" type="ORF">MAMT_00562</name>
</gene>
<organism evidence="2 3">
    <name type="scientific">Methylacidimicrobium tartarophylax</name>
    <dbReference type="NCBI Taxonomy" id="1041768"/>
    <lineage>
        <taxon>Bacteria</taxon>
        <taxon>Pseudomonadati</taxon>
        <taxon>Verrucomicrobiota</taxon>
        <taxon>Methylacidimicrobium</taxon>
    </lineage>
</organism>
<evidence type="ECO:0000313" key="2">
    <source>
        <dbReference type="EMBL" id="VVM05288.1"/>
    </source>
</evidence>
<dbReference type="Proteomes" id="UP000334923">
    <property type="component" value="Unassembled WGS sequence"/>
</dbReference>
<dbReference type="AlphaFoldDB" id="A0A5E6MAC2"/>
<evidence type="ECO:0000256" key="1">
    <source>
        <dbReference type="SAM" id="Phobius"/>
    </source>
</evidence>
<protein>
    <submittedName>
        <fullName evidence="2">Uncharacterized protein</fullName>
    </submittedName>
</protein>
<sequence length="299" mass="33494">MPRLRRRDHSLPVGPAFCCGLPLRPIGPRFGYELWERYGVWIAGLAAVVSAFLCAGRSSAWLSKSKESCSHTVNWDRRDRFPKAVGSSASAPYRGGLPFLPPSALCAQCALAGQKLDLVLARIAPLLAELLEHPPLPLPLPPGVSLTHAPKRLFRNPLTLLLTSVVLRCQNLRVDSRSFPTKSVGLFRSGDRRRLPQETLPCEVLPSASRWWILVGLPPLITKFLGFYPVWSLLGINTCRGSLQRKRRIAHRARTFREEERRREHKSRLSEPGLFFVHFLCSHSTSTDVFLLGNVSIHS</sequence>
<keyword evidence="3" id="KW-1185">Reference proteome</keyword>
<reference evidence="2 3" key="1">
    <citation type="submission" date="2019-09" db="EMBL/GenBank/DDBJ databases">
        <authorList>
            <person name="Cremers G."/>
        </authorList>
    </citation>
    <scope>NUCLEOTIDE SEQUENCE [LARGE SCALE GENOMIC DNA]</scope>
    <source>
        <strain evidence="2">4A</strain>
    </source>
</reference>
<name>A0A5E6MAC2_9BACT</name>
<feature type="transmembrane region" description="Helical" evidence="1">
    <location>
        <begin position="38"/>
        <end position="56"/>
    </location>
</feature>
<keyword evidence="1" id="KW-0812">Transmembrane</keyword>
<keyword evidence="1" id="KW-1133">Transmembrane helix</keyword>
<evidence type="ECO:0000313" key="3">
    <source>
        <dbReference type="Proteomes" id="UP000334923"/>
    </source>
</evidence>
<accession>A0A5E6MAC2</accession>
<keyword evidence="1" id="KW-0472">Membrane</keyword>
<proteinExistence type="predicted"/>
<dbReference type="EMBL" id="CABFVA020000018">
    <property type="protein sequence ID" value="VVM05288.1"/>
    <property type="molecule type" value="Genomic_DNA"/>
</dbReference>